<keyword evidence="2 6" id="KW-0812">Transmembrane</keyword>
<dbReference type="STRING" id="1408250.Q760_03160"/>
<evidence type="ECO:0000256" key="2">
    <source>
        <dbReference type="ARBA" id="ARBA00022692"/>
    </source>
</evidence>
<evidence type="ECO:0000256" key="6">
    <source>
        <dbReference type="SAM" id="Phobius"/>
    </source>
</evidence>
<dbReference type="InterPro" id="IPR007269">
    <property type="entry name" value="ICMT_MeTrfase"/>
</dbReference>
<proteinExistence type="predicted"/>
<organism evidence="7 8">
    <name type="scientific">Cellulomonas cellasea DSM 20118</name>
    <dbReference type="NCBI Taxonomy" id="1408250"/>
    <lineage>
        <taxon>Bacteria</taxon>
        <taxon>Bacillati</taxon>
        <taxon>Actinomycetota</taxon>
        <taxon>Actinomycetes</taxon>
        <taxon>Micrococcales</taxon>
        <taxon>Cellulomonadaceae</taxon>
        <taxon>Cellulomonas</taxon>
    </lineage>
</organism>
<feature type="transmembrane region" description="Helical" evidence="6">
    <location>
        <begin position="71"/>
        <end position="89"/>
    </location>
</feature>
<protein>
    <submittedName>
        <fullName evidence="7">Isoprenylcysteine carboxyl methyltransferase</fullName>
    </submittedName>
</protein>
<feature type="compositionally biased region" description="Low complexity" evidence="5">
    <location>
        <begin position="178"/>
        <end position="191"/>
    </location>
</feature>
<keyword evidence="4 6" id="KW-0472">Membrane</keyword>
<evidence type="ECO:0000256" key="5">
    <source>
        <dbReference type="SAM" id="MobiDB-lite"/>
    </source>
</evidence>
<dbReference type="Proteomes" id="UP000029833">
    <property type="component" value="Unassembled WGS sequence"/>
</dbReference>
<reference evidence="7 8" key="1">
    <citation type="submission" date="2013-10" db="EMBL/GenBank/DDBJ databases">
        <authorList>
            <person name="Wang G."/>
            <person name="Zhuang W."/>
        </authorList>
    </citation>
    <scope>NUCLEOTIDE SEQUENCE [LARGE SCALE GENOMIC DNA]</scope>
    <source>
        <strain evidence="7 8">DSM 20118</strain>
    </source>
</reference>
<evidence type="ECO:0000313" key="7">
    <source>
        <dbReference type="EMBL" id="KGM03442.1"/>
    </source>
</evidence>
<keyword evidence="3 6" id="KW-1133">Transmembrane helix</keyword>
<evidence type="ECO:0000256" key="4">
    <source>
        <dbReference type="ARBA" id="ARBA00023136"/>
    </source>
</evidence>
<dbReference type="PANTHER" id="PTHR43847">
    <property type="entry name" value="BLL3993 PROTEIN"/>
    <property type="match status" value="1"/>
</dbReference>
<feature type="transmembrane region" description="Helical" evidence="6">
    <location>
        <begin position="132"/>
        <end position="158"/>
    </location>
</feature>
<gene>
    <name evidence="7" type="ORF">Q760_03160</name>
</gene>
<keyword evidence="8" id="KW-1185">Reference proteome</keyword>
<dbReference type="EMBL" id="AXNT01000013">
    <property type="protein sequence ID" value="KGM03442.1"/>
    <property type="molecule type" value="Genomic_DNA"/>
</dbReference>
<comment type="caution">
    <text evidence="7">The sequence shown here is derived from an EMBL/GenBank/DDBJ whole genome shotgun (WGS) entry which is preliminary data.</text>
</comment>
<sequence length="205" mass="21769">MLTVYLVLLGATALERLAELVVSTRNARWSFARGGTEHGRGHFPPMVALHAGLLVACAVEVLVADRPFVPVLGWTALVLTLASQALRWWCIATLGPRWNTRIIVVPGLPLVTGGPYRWLRHPNYVVVAVEGIALPLVHTAWVTALVFTVLNAVLLLGFRIPSEERALGLLDADAAGTAAPGAEDGAGAPTGRVGTDPAARRPDRA</sequence>
<dbReference type="PANTHER" id="PTHR43847:SF1">
    <property type="entry name" value="BLL3993 PROTEIN"/>
    <property type="match status" value="1"/>
</dbReference>
<name>A0A0A0BBH4_9CELL</name>
<dbReference type="Pfam" id="PF04140">
    <property type="entry name" value="ICMT"/>
    <property type="match status" value="1"/>
</dbReference>
<dbReference type="GO" id="GO:0004671">
    <property type="term" value="F:protein C-terminal S-isoprenylcysteine carboxyl O-methyltransferase activity"/>
    <property type="evidence" value="ECO:0007669"/>
    <property type="project" value="InterPro"/>
</dbReference>
<dbReference type="GO" id="GO:0016020">
    <property type="term" value="C:membrane"/>
    <property type="evidence" value="ECO:0007669"/>
    <property type="project" value="UniProtKB-SubCell"/>
</dbReference>
<comment type="subcellular location">
    <subcellularLocation>
        <location evidence="1">Membrane</location>
        <topology evidence="1">Multi-pass membrane protein</topology>
    </subcellularLocation>
</comment>
<evidence type="ECO:0000256" key="1">
    <source>
        <dbReference type="ARBA" id="ARBA00004141"/>
    </source>
</evidence>
<evidence type="ECO:0000256" key="3">
    <source>
        <dbReference type="ARBA" id="ARBA00022989"/>
    </source>
</evidence>
<accession>A0A0A0BBH4</accession>
<dbReference type="AlphaFoldDB" id="A0A0A0BBH4"/>
<dbReference type="Gene3D" id="1.20.120.1630">
    <property type="match status" value="1"/>
</dbReference>
<keyword evidence="7" id="KW-0489">Methyltransferase</keyword>
<feature type="region of interest" description="Disordered" evidence="5">
    <location>
        <begin position="178"/>
        <end position="205"/>
    </location>
</feature>
<evidence type="ECO:0000313" key="8">
    <source>
        <dbReference type="Proteomes" id="UP000029833"/>
    </source>
</evidence>
<dbReference type="InterPro" id="IPR052527">
    <property type="entry name" value="Metal_cation-efflux_comp"/>
</dbReference>
<dbReference type="GO" id="GO:0032259">
    <property type="term" value="P:methylation"/>
    <property type="evidence" value="ECO:0007669"/>
    <property type="project" value="UniProtKB-KW"/>
</dbReference>
<keyword evidence="7" id="KW-0808">Transferase</keyword>